<feature type="transmembrane region" description="Helical" evidence="1">
    <location>
        <begin position="228"/>
        <end position="250"/>
    </location>
</feature>
<dbReference type="Proteomes" id="UP000038009">
    <property type="component" value="Unassembled WGS sequence"/>
</dbReference>
<dbReference type="AlphaFoldDB" id="A0A0N0P934"/>
<proteinExistence type="predicted"/>
<sequence length="278" mass="30571">MREAPNVGEAGCPAPVAGSTSASSSGAAPVLYRHHKSTFTPEFHNGGDVQYHLQSPSRWHLLFMLGTPILCLLNGCSYYVFWRYRYLEESATLPSATHSAESPYSPTLPSSTIMFLSNGTYVAPSAFYAAAGGYAFSFLFTQWVVQESARVFIRVQAERERAASFRRCGLLFVITFLPSTVAQLVLISQDFHLCKDKSVLLHSLDENSVSGTSDTVCAHLSAAPHRSVALWIVSFFLTTLTMVIVASAMWTNAAVSWLQRQVAAAYQHERMNVGRAEN</sequence>
<keyword evidence="3" id="KW-1185">Reference proteome</keyword>
<protein>
    <recommendedName>
        <fullName evidence="4">Transmembrane protein</fullName>
    </recommendedName>
</protein>
<keyword evidence="1" id="KW-0812">Transmembrane</keyword>
<gene>
    <name evidence="2" type="ORF">ABL78_0619</name>
</gene>
<feature type="transmembrane region" description="Helical" evidence="1">
    <location>
        <begin position="126"/>
        <end position="145"/>
    </location>
</feature>
<name>A0A0N0P934_LEPSE</name>
<evidence type="ECO:0000313" key="2">
    <source>
        <dbReference type="EMBL" id="KPI90237.1"/>
    </source>
</evidence>
<dbReference type="EMBL" id="LJSK01000008">
    <property type="protein sequence ID" value="KPI90237.1"/>
    <property type="molecule type" value="Genomic_DNA"/>
</dbReference>
<keyword evidence="1" id="KW-1133">Transmembrane helix</keyword>
<reference evidence="2 3" key="1">
    <citation type="journal article" date="2015" name="PLoS Pathog.">
        <title>Leptomonas seymouri: Adaptations to the Dixenous Life Cycle Analyzed by Genome Sequencing, Transcriptome Profiling and Co-infection with Leishmania donovani.</title>
        <authorList>
            <person name="Kraeva N."/>
            <person name="Butenko A."/>
            <person name="Hlavacova J."/>
            <person name="Kostygov A."/>
            <person name="Myskova J."/>
            <person name="Grybchuk D."/>
            <person name="Lestinova T."/>
            <person name="Votypka J."/>
            <person name="Volf P."/>
            <person name="Opperdoes F."/>
            <person name="Flegontov P."/>
            <person name="Lukes J."/>
            <person name="Yurchenko V."/>
        </authorList>
    </citation>
    <scope>NUCLEOTIDE SEQUENCE [LARGE SCALE GENOMIC DNA]</scope>
    <source>
        <strain evidence="2 3">ATCC 30220</strain>
    </source>
</reference>
<feature type="transmembrane region" description="Helical" evidence="1">
    <location>
        <begin position="165"/>
        <end position="187"/>
    </location>
</feature>
<organism evidence="2 3">
    <name type="scientific">Leptomonas seymouri</name>
    <dbReference type="NCBI Taxonomy" id="5684"/>
    <lineage>
        <taxon>Eukaryota</taxon>
        <taxon>Discoba</taxon>
        <taxon>Euglenozoa</taxon>
        <taxon>Kinetoplastea</taxon>
        <taxon>Metakinetoplastina</taxon>
        <taxon>Trypanosomatida</taxon>
        <taxon>Trypanosomatidae</taxon>
        <taxon>Leishmaniinae</taxon>
        <taxon>Leptomonas</taxon>
    </lineage>
</organism>
<keyword evidence="1" id="KW-0472">Membrane</keyword>
<evidence type="ECO:0000313" key="3">
    <source>
        <dbReference type="Proteomes" id="UP000038009"/>
    </source>
</evidence>
<dbReference type="OrthoDB" id="247032at2759"/>
<dbReference type="OMA" id="QWVVQES"/>
<comment type="caution">
    <text evidence="2">The sequence shown here is derived from an EMBL/GenBank/DDBJ whole genome shotgun (WGS) entry which is preliminary data.</text>
</comment>
<accession>A0A0N0P934</accession>
<dbReference type="VEuPathDB" id="TriTrypDB:Lsey_0008_0240"/>
<feature type="transmembrane region" description="Helical" evidence="1">
    <location>
        <begin position="61"/>
        <end position="81"/>
    </location>
</feature>
<evidence type="ECO:0008006" key="4">
    <source>
        <dbReference type="Google" id="ProtNLM"/>
    </source>
</evidence>
<evidence type="ECO:0000256" key="1">
    <source>
        <dbReference type="SAM" id="Phobius"/>
    </source>
</evidence>